<evidence type="ECO:0000313" key="2">
    <source>
        <dbReference type="EMBL" id="TCV20372.1"/>
    </source>
</evidence>
<evidence type="ECO:0000256" key="1">
    <source>
        <dbReference type="SAM" id="SignalP"/>
    </source>
</evidence>
<dbReference type="Proteomes" id="UP000295197">
    <property type="component" value="Unassembled WGS sequence"/>
</dbReference>
<name>A0A4R3VWS6_9SPHI</name>
<organism evidence="2 3">
    <name type="scientific">Sphingobacterium alimentarium</name>
    <dbReference type="NCBI Taxonomy" id="797292"/>
    <lineage>
        <taxon>Bacteria</taxon>
        <taxon>Pseudomonadati</taxon>
        <taxon>Bacteroidota</taxon>
        <taxon>Sphingobacteriia</taxon>
        <taxon>Sphingobacteriales</taxon>
        <taxon>Sphingobacteriaceae</taxon>
        <taxon>Sphingobacterium</taxon>
    </lineage>
</organism>
<sequence length="279" mass="32925">MKYCFVLLFCCVLSGCSSYKFAKESVFVNDVDEYFNHSLKLNVWTYMNFYPHQDGERTGVRLHDFYENDVEVLKKTGLKSKGSKVLFSAVPSGLPHYNLLALVHNKPLPRTEEFERREVNDEQFYLEKDYVLGQLDIRHVVIPFEKGKKTLSLVYYINKEEHQNCRFCKLEYLAKINTSNLQDSKKQYRDNWLIAENISDTIADTDIKVPEGLDYNQGKIFLKLFAQYETQTGINYFHILDAKSKDSIVKVKLPPNRYFLEYENEQRQIIYRDTIQVKL</sequence>
<dbReference type="AlphaFoldDB" id="A0A4R3VWS6"/>
<evidence type="ECO:0000313" key="3">
    <source>
        <dbReference type="Proteomes" id="UP000295197"/>
    </source>
</evidence>
<dbReference type="OrthoDB" id="701326at2"/>
<accession>A0A4R3VWS6</accession>
<protein>
    <submittedName>
        <fullName evidence="2">Uncharacterized protein</fullName>
    </submittedName>
</protein>
<keyword evidence="3" id="KW-1185">Reference proteome</keyword>
<dbReference type="EMBL" id="SMBZ01000002">
    <property type="protein sequence ID" value="TCV20372.1"/>
    <property type="molecule type" value="Genomic_DNA"/>
</dbReference>
<gene>
    <name evidence="2" type="ORF">EDC17_100285</name>
</gene>
<feature type="signal peptide" evidence="1">
    <location>
        <begin position="1"/>
        <end position="22"/>
    </location>
</feature>
<comment type="caution">
    <text evidence="2">The sequence shown here is derived from an EMBL/GenBank/DDBJ whole genome shotgun (WGS) entry which is preliminary data.</text>
</comment>
<proteinExistence type="predicted"/>
<reference evidence="2 3" key="1">
    <citation type="submission" date="2019-03" db="EMBL/GenBank/DDBJ databases">
        <title>Genomic Encyclopedia of Type Strains, Phase IV (KMG-IV): sequencing the most valuable type-strain genomes for metagenomic binning, comparative biology and taxonomic classification.</title>
        <authorList>
            <person name="Goeker M."/>
        </authorList>
    </citation>
    <scope>NUCLEOTIDE SEQUENCE [LARGE SCALE GENOMIC DNA]</scope>
    <source>
        <strain evidence="2 3">DSM 22362</strain>
    </source>
</reference>
<dbReference type="PROSITE" id="PS51257">
    <property type="entry name" value="PROKAR_LIPOPROTEIN"/>
    <property type="match status" value="1"/>
</dbReference>
<dbReference type="RefSeq" id="WP_132776143.1">
    <property type="nucleotide sequence ID" value="NZ_SMBZ01000002.1"/>
</dbReference>
<keyword evidence="1" id="KW-0732">Signal</keyword>
<feature type="chain" id="PRO_5020365350" evidence="1">
    <location>
        <begin position="23"/>
        <end position="279"/>
    </location>
</feature>